<dbReference type="Proteomes" id="UP000198717">
    <property type="component" value="Unassembled WGS sequence"/>
</dbReference>
<sequence>MNRLPALLLALVLGACATTSKKSNLEALKPTVERFHQALRWKDFRSASHILVPERRKDFQKARLALNDDKDLSITDYEIEDVKLSDDGHRATVQSRIQWMRLPSASERTAVVTSEFVFRDGAWLLESQDDGPFEGELPSPSTSPEQPPSP</sequence>
<reference evidence="3 6" key="2">
    <citation type="submission" date="2019-07" db="EMBL/GenBank/DDBJ databases">
        <title>Whole genome shotgun sequence of Myxococcus virescens NBRC 100334.</title>
        <authorList>
            <person name="Hosoyama A."/>
            <person name="Uohara A."/>
            <person name="Ohji S."/>
            <person name="Ichikawa N."/>
        </authorList>
    </citation>
    <scope>NUCLEOTIDE SEQUENCE [LARGE SCALE GENOMIC DNA]</scope>
    <source>
        <strain evidence="3 6">NBRC 100334</strain>
    </source>
</reference>
<name>A0A511HRI1_9BACT</name>
<dbReference type="AlphaFoldDB" id="A0A511HRI1"/>
<keyword evidence="5" id="KW-1185">Reference proteome</keyword>
<gene>
    <name evidence="3" type="ORF">MVI01_68930</name>
    <name evidence="4" type="ORF">SAMN04488504_109117</name>
</gene>
<feature type="signal peptide" evidence="2">
    <location>
        <begin position="1"/>
        <end position="17"/>
    </location>
</feature>
<keyword evidence="2" id="KW-0732">Signal</keyword>
<accession>A0A511HRI1</accession>
<reference evidence="4 5" key="1">
    <citation type="submission" date="2016-10" db="EMBL/GenBank/DDBJ databases">
        <authorList>
            <person name="Varghese N."/>
            <person name="Submissions S."/>
        </authorList>
    </citation>
    <scope>NUCLEOTIDE SEQUENCE [LARGE SCALE GENOMIC DNA]</scope>
    <source>
        <strain evidence="4 5">DSM 2260</strain>
    </source>
</reference>
<protein>
    <recommendedName>
        <fullName evidence="7">DUF4878 domain-containing protein</fullName>
    </recommendedName>
</protein>
<evidence type="ECO:0000256" key="2">
    <source>
        <dbReference type="SAM" id="SignalP"/>
    </source>
</evidence>
<evidence type="ECO:0000313" key="4">
    <source>
        <dbReference type="EMBL" id="SDE61866.1"/>
    </source>
</evidence>
<evidence type="ECO:0000313" key="6">
    <source>
        <dbReference type="Proteomes" id="UP000321224"/>
    </source>
</evidence>
<proteinExistence type="predicted"/>
<evidence type="ECO:0000313" key="5">
    <source>
        <dbReference type="Proteomes" id="UP000198717"/>
    </source>
</evidence>
<evidence type="ECO:0008006" key="7">
    <source>
        <dbReference type="Google" id="ProtNLM"/>
    </source>
</evidence>
<dbReference type="RefSeq" id="WP_225888685.1">
    <property type="nucleotide sequence ID" value="NZ_BJVY01000061.1"/>
</dbReference>
<comment type="caution">
    <text evidence="3">The sequence shown here is derived from an EMBL/GenBank/DDBJ whole genome shotgun (WGS) entry which is preliminary data.</text>
</comment>
<dbReference type="EMBL" id="BJVY01000061">
    <property type="protein sequence ID" value="GEL75109.1"/>
    <property type="molecule type" value="Genomic_DNA"/>
</dbReference>
<feature type="region of interest" description="Disordered" evidence="1">
    <location>
        <begin position="127"/>
        <end position="150"/>
    </location>
</feature>
<evidence type="ECO:0000313" key="3">
    <source>
        <dbReference type="EMBL" id="GEL75109.1"/>
    </source>
</evidence>
<dbReference type="PROSITE" id="PS51257">
    <property type="entry name" value="PROKAR_LIPOPROTEIN"/>
    <property type="match status" value="1"/>
</dbReference>
<evidence type="ECO:0000256" key="1">
    <source>
        <dbReference type="SAM" id="MobiDB-lite"/>
    </source>
</evidence>
<organism evidence="3 6">
    <name type="scientific">Myxococcus virescens</name>
    <dbReference type="NCBI Taxonomy" id="83456"/>
    <lineage>
        <taxon>Bacteria</taxon>
        <taxon>Pseudomonadati</taxon>
        <taxon>Myxococcota</taxon>
        <taxon>Myxococcia</taxon>
        <taxon>Myxococcales</taxon>
        <taxon>Cystobacterineae</taxon>
        <taxon>Myxococcaceae</taxon>
        <taxon>Myxococcus</taxon>
    </lineage>
</organism>
<dbReference type="Proteomes" id="UP000321224">
    <property type="component" value="Unassembled WGS sequence"/>
</dbReference>
<feature type="chain" id="PRO_5022705571" description="DUF4878 domain-containing protein" evidence="2">
    <location>
        <begin position="18"/>
        <end position="150"/>
    </location>
</feature>
<dbReference type="EMBL" id="FNAJ01000009">
    <property type="protein sequence ID" value="SDE61866.1"/>
    <property type="molecule type" value="Genomic_DNA"/>
</dbReference>